<dbReference type="OrthoDB" id="680369at2759"/>
<dbReference type="STRING" id="1504633.A0A2T7E4L5"/>
<dbReference type="PANTHER" id="PTHR31087:SF95">
    <property type="entry name" value="EXPRESSED PROTEIN"/>
    <property type="match status" value="1"/>
</dbReference>
<dbReference type="EMBL" id="CM009751">
    <property type="protein sequence ID" value="PUZ62769.1"/>
    <property type="molecule type" value="Genomic_DNA"/>
</dbReference>
<dbReference type="InterPro" id="IPR038595">
    <property type="entry name" value="LOR_sf"/>
</dbReference>
<dbReference type="InterPro" id="IPR025659">
    <property type="entry name" value="Tubby-like_C"/>
</dbReference>
<sequence length="361" mass="41127">MRSTIQVKNLRNVFIYPNCSMSGHAFFSRPIKQEMDESTGSRVVLVAWLASHSRTPLLGMAWEPWSWLTHKQHNTVIKVRCHAATHSLHTTYQKQSSNCGELARRCFFNDGGLPRSVQLQHHDNPDPPLRVRDHAASAPSPPQQRRRSIWPRGVVGGGAAVHGVEEVQHGLPGHRRLLRLRRRRRRCLPRRQLLAPPQDLRRRAPAHGWPRGSPLLALRPQIFSTHDQWNCYKASEESQGERTRSHQLFSMRKCSVLQKGHIAEVSMTGCSTALDRTSHGPSFCVEGYFRRRSCKIRNSDGEEVARIMRKKAEAAASSLMLGDDVFSLMIQPNVDCAMIMAFIVVLDRICWRPFTPMIWSS</sequence>
<comment type="similarity">
    <text evidence="1">Belongs to the LOR family.</text>
</comment>
<feature type="region of interest" description="Disordered" evidence="2">
    <location>
        <begin position="117"/>
        <end position="149"/>
    </location>
</feature>
<evidence type="ECO:0008006" key="5">
    <source>
        <dbReference type="Google" id="ProtNLM"/>
    </source>
</evidence>
<dbReference type="Gramene" id="PUZ62769">
    <property type="protein sequence ID" value="PUZ62769"/>
    <property type="gene ID" value="GQ55_3G013000"/>
</dbReference>
<name>A0A2T7E4L5_9POAL</name>
<accession>A0A2T7E4L5</accession>
<organism evidence="3 4">
    <name type="scientific">Panicum hallii var. hallii</name>
    <dbReference type="NCBI Taxonomy" id="1504633"/>
    <lineage>
        <taxon>Eukaryota</taxon>
        <taxon>Viridiplantae</taxon>
        <taxon>Streptophyta</taxon>
        <taxon>Embryophyta</taxon>
        <taxon>Tracheophyta</taxon>
        <taxon>Spermatophyta</taxon>
        <taxon>Magnoliopsida</taxon>
        <taxon>Liliopsida</taxon>
        <taxon>Poales</taxon>
        <taxon>Poaceae</taxon>
        <taxon>PACMAD clade</taxon>
        <taxon>Panicoideae</taxon>
        <taxon>Panicodae</taxon>
        <taxon>Paniceae</taxon>
        <taxon>Panicinae</taxon>
        <taxon>Panicum</taxon>
        <taxon>Panicum sect. Panicum</taxon>
    </lineage>
</organism>
<dbReference type="InterPro" id="IPR007612">
    <property type="entry name" value="LOR"/>
</dbReference>
<dbReference type="Gene3D" id="2.40.160.200">
    <property type="entry name" value="LURP1-related"/>
    <property type="match status" value="1"/>
</dbReference>
<evidence type="ECO:0000256" key="1">
    <source>
        <dbReference type="ARBA" id="ARBA00005437"/>
    </source>
</evidence>
<dbReference type="AlphaFoldDB" id="A0A2T7E4L5"/>
<dbReference type="Proteomes" id="UP000244336">
    <property type="component" value="Chromosome 3"/>
</dbReference>
<gene>
    <name evidence="3" type="ORF">GQ55_3G013000</name>
</gene>
<proteinExistence type="inferred from homology"/>
<dbReference type="PANTHER" id="PTHR31087">
    <property type="match status" value="1"/>
</dbReference>
<keyword evidence="4" id="KW-1185">Reference proteome</keyword>
<evidence type="ECO:0000256" key="2">
    <source>
        <dbReference type="SAM" id="MobiDB-lite"/>
    </source>
</evidence>
<protein>
    <recommendedName>
        <fullName evidence="5">Tubby C-terminal domain-containing protein</fullName>
    </recommendedName>
</protein>
<dbReference type="Pfam" id="PF04525">
    <property type="entry name" value="LOR"/>
    <property type="match status" value="1"/>
</dbReference>
<dbReference type="SUPFAM" id="SSF54518">
    <property type="entry name" value="Tubby C-terminal domain-like"/>
    <property type="match status" value="1"/>
</dbReference>
<feature type="compositionally biased region" description="Basic and acidic residues" evidence="2">
    <location>
        <begin position="120"/>
        <end position="135"/>
    </location>
</feature>
<reference evidence="3 4" key="1">
    <citation type="submission" date="2018-04" db="EMBL/GenBank/DDBJ databases">
        <title>WGS assembly of Panicum hallii var. hallii HAL2.</title>
        <authorList>
            <person name="Lovell J."/>
            <person name="Jenkins J."/>
            <person name="Lowry D."/>
            <person name="Mamidi S."/>
            <person name="Sreedasyam A."/>
            <person name="Weng X."/>
            <person name="Barry K."/>
            <person name="Bonette J."/>
            <person name="Campitelli B."/>
            <person name="Daum C."/>
            <person name="Gordon S."/>
            <person name="Gould B."/>
            <person name="Lipzen A."/>
            <person name="MacQueen A."/>
            <person name="Palacio-Mejia J."/>
            <person name="Plott C."/>
            <person name="Shakirov E."/>
            <person name="Shu S."/>
            <person name="Yoshinaga Y."/>
            <person name="Zane M."/>
            <person name="Rokhsar D."/>
            <person name="Grimwood J."/>
            <person name="Schmutz J."/>
            <person name="Juenger T."/>
        </authorList>
    </citation>
    <scope>NUCLEOTIDE SEQUENCE [LARGE SCALE GENOMIC DNA]</scope>
    <source>
        <strain evidence="4">cv. HAL2</strain>
    </source>
</reference>
<evidence type="ECO:0000313" key="3">
    <source>
        <dbReference type="EMBL" id="PUZ62769.1"/>
    </source>
</evidence>
<evidence type="ECO:0000313" key="4">
    <source>
        <dbReference type="Proteomes" id="UP000244336"/>
    </source>
</evidence>